<protein>
    <submittedName>
        <fullName evidence="1">Uncharacterized protein</fullName>
    </submittedName>
</protein>
<reference evidence="1" key="1">
    <citation type="submission" date="2023-04" db="EMBL/GenBank/DDBJ databases">
        <authorList>
            <person name="Vijverberg K."/>
            <person name="Xiong W."/>
            <person name="Schranz E."/>
        </authorList>
    </citation>
    <scope>NUCLEOTIDE SEQUENCE</scope>
</reference>
<gene>
    <name evidence="1" type="ORF">LSALG_LOCUS21065</name>
</gene>
<organism evidence="1 2">
    <name type="scientific">Lactuca saligna</name>
    <name type="common">Willowleaf lettuce</name>
    <dbReference type="NCBI Taxonomy" id="75948"/>
    <lineage>
        <taxon>Eukaryota</taxon>
        <taxon>Viridiplantae</taxon>
        <taxon>Streptophyta</taxon>
        <taxon>Embryophyta</taxon>
        <taxon>Tracheophyta</taxon>
        <taxon>Spermatophyta</taxon>
        <taxon>Magnoliopsida</taxon>
        <taxon>eudicotyledons</taxon>
        <taxon>Gunneridae</taxon>
        <taxon>Pentapetalae</taxon>
        <taxon>asterids</taxon>
        <taxon>campanulids</taxon>
        <taxon>Asterales</taxon>
        <taxon>Asteraceae</taxon>
        <taxon>Cichorioideae</taxon>
        <taxon>Cichorieae</taxon>
        <taxon>Lactucinae</taxon>
        <taxon>Lactuca</taxon>
    </lineage>
</organism>
<evidence type="ECO:0000313" key="1">
    <source>
        <dbReference type="EMBL" id="CAI9281367.1"/>
    </source>
</evidence>
<name>A0AA36E457_LACSI</name>
<sequence length="144" mass="16742">MAQKLNKKNRKVQVQLENVTIETQHDSDNERLDIQIEDLYICSRQRDSPIRSNFEEAWDPEVNVNISNSYTNINSSDKQNTTILEKTVVKSFSVSHTESDTEEVKTQNINVELFNKDTNVNMDEGCMTQLQNFNNFMLDYCLTP</sequence>
<proteinExistence type="predicted"/>
<keyword evidence="2" id="KW-1185">Reference proteome</keyword>
<dbReference type="AlphaFoldDB" id="A0AA36E457"/>
<dbReference type="Proteomes" id="UP001177003">
    <property type="component" value="Chromosome 4"/>
</dbReference>
<dbReference type="EMBL" id="OX465080">
    <property type="protein sequence ID" value="CAI9281367.1"/>
    <property type="molecule type" value="Genomic_DNA"/>
</dbReference>
<accession>A0AA36E457</accession>
<evidence type="ECO:0000313" key="2">
    <source>
        <dbReference type="Proteomes" id="UP001177003"/>
    </source>
</evidence>